<dbReference type="PROSITE" id="PS50994">
    <property type="entry name" value="INTEGRASE"/>
    <property type="match status" value="1"/>
</dbReference>
<dbReference type="AlphaFoldDB" id="D6U0H7"/>
<reference evidence="2 3" key="1">
    <citation type="journal article" date="2011" name="Stand. Genomic Sci.">
        <title>Non-contiguous finished genome sequence and contextual data of the filamentous soil bacterium Ktedonobacter racemifer type strain (SOSP1-21).</title>
        <authorList>
            <person name="Chang Y.J."/>
            <person name="Land M."/>
            <person name="Hauser L."/>
            <person name="Chertkov O."/>
            <person name="Del Rio T.G."/>
            <person name="Nolan M."/>
            <person name="Copeland A."/>
            <person name="Tice H."/>
            <person name="Cheng J.F."/>
            <person name="Lucas S."/>
            <person name="Han C."/>
            <person name="Goodwin L."/>
            <person name="Pitluck S."/>
            <person name="Ivanova N."/>
            <person name="Ovchinikova G."/>
            <person name="Pati A."/>
            <person name="Chen A."/>
            <person name="Palaniappan K."/>
            <person name="Mavromatis K."/>
            <person name="Liolios K."/>
            <person name="Brettin T."/>
            <person name="Fiebig A."/>
            <person name="Rohde M."/>
            <person name="Abt B."/>
            <person name="Goker M."/>
            <person name="Detter J.C."/>
            <person name="Woyke T."/>
            <person name="Bristow J."/>
            <person name="Eisen J.A."/>
            <person name="Markowitz V."/>
            <person name="Hugenholtz P."/>
            <person name="Kyrpides N.C."/>
            <person name="Klenk H.P."/>
            <person name="Lapidus A."/>
        </authorList>
    </citation>
    <scope>NUCLEOTIDE SEQUENCE [LARGE SCALE GENOMIC DNA]</scope>
    <source>
        <strain evidence="3">DSM 44963</strain>
    </source>
</reference>
<dbReference type="Pfam" id="PF00665">
    <property type="entry name" value="rve"/>
    <property type="match status" value="1"/>
</dbReference>
<evidence type="ECO:0000313" key="2">
    <source>
        <dbReference type="EMBL" id="EFH82317.1"/>
    </source>
</evidence>
<dbReference type="GO" id="GO:0003676">
    <property type="term" value="F:nucleic acid binding"/>
    <property type="evidence" value="ECO:0007669"/>
    <property type="project" value="InterPro"/>
</dbReference>
<feature type="domain" description="Integrase catalytic" evidence="1">
    <location>
        <begin position="1"/>
        <end position="160"/>
    </location>
</feature>
<comment type="caution">
    <text evidence="2">The sequence shown here is derived from an EMBL/GenBank/DDBJ whole genome shotgun (WGS) entry which is preliminary data.</text>
</comment>
<name>D6U0H7_KTERA</name>
<protein>
    <submittedName>
        <fullName evidence="2">Integrase catalytic region</fullName>
    </submittedName>
</protein>
<dbReference type="InterPro" id="IPR012337">
    <property type="entry name" value="RNaseH-like_sf"/>
</dbReference>
<dbReference type="eggNOG" id="COG2801">
    <property type="taxonomic scope" value="Bacteria"/>
</dbReference>
<keyword evidence="3" id="KW-1185">Reference proteome</keyword>
<accession>D6U0H7</accession>
<gene>
    <name evidence="2" type="ORF">Krac_3118</name>
</gene>
<dbReference type="EMBL" id="ADVG01000004">
    <property type="protein sequence ID" value="EFH82317.1"/>
    <property type="molecule type" value="Genomic_DNA"/>
</dbReference>
<proteinExistence type="predicted"/>
<evidence type="ECO:0000313" key="3">
    <source>
        <dbReference type="Proteomes" id="UP000004508"/>
    </source>
</evidence>
<sequence>MANHRYIEEHLLPDPKPVYVITVFENFSRMVLASAITPTQTQWDYLSVLAEAIHRYGTPEALVTDGGGQFYSAQALQLYDMLGIRKERIDPGEPWQNYAETLFAVQMRLADFAFAKARTWLEIQQAHRTWWVNYNIEHHSAHRERQNGRHSPAAVLRGVLGRTVPEEVLSRALYATQFTRQIDRHGFVRFKHWKFYGERGLSGENVSVWVYEGNLKVEYQATALALYEPGVEKKTGEITAVKNSRRLETHFHSPQMDLWQISDTEWLLALRRPEPVARPKPGKVVVLAEQLILPEFGATG</sequence>
<dbReference type="RefSeq" id="WP_007920350.1">
    <property type="nucleotide sequence ID" value="NZ_ADVG01000004.1"/>
</dbReference>
<dbReference type="OrthoDB" id="165164at2"/>
<dbReference type="InterPro" id="IPR036397">
    <property type="entry name" value="RNaseH_sf"/>
</dbReference>
<organism evidence="2 3">
    <name type="scientific">Ktedonobacter racemifer DSM 44963</name>
    <dbReference type="NCBI Taxonomy" id="485913"/>
    <lineage>
        <taxon>Bacteria</taxon>
        <taxon>Bacillati</taxon>
        <taxon>Chloroflexota</taxon>
        <taxon>Ktedonobacteria</taxon>
        <taxon>Ktedonobacterales</taxon>
        <taxon>Ktedonobacteraceae</taxon>
        <taxon>Ktedonobacter</taxon>
    </lineage>
</organism>
<dbReference type="SUPFAM" id="SSF53098">
    <property type="entry name" value="Ribonuclease H-like"/>
    <property type="match status" value="1"/>
</dbReference>
<dbReference type="InParanoid" id="D6U0H7"/>
<dbReference type="Gene3D" id="3.30.420.10">
    <property type="entry name" value="Ribonuclease H-like superfamily/Ribonuclease H"/>
    <property type="match status" value="1"/>
</dbReference>
<dbReference type="STRING" id="485913.Krac_3118"/>
<dbReference type="Proteomes" id="UP000004508">
    <property type="component" value="Unassembled WGS sequence"/>
</dbReference>
<dbReference type="GO" id="GO:0015074">
    <property type="term" value="P:DNA integration"/>
    <property type="evidence" value="ECO:0007669"/>
    <property type="project" value="InterPro"/>
</dbReference>
<evidence type="ECO:0000259" key="1">
    <source>
        <dbReference type="PROSITE" id="PS50994"/>
    </source>
</evidence>
<dbReference type="InterPro" id="IPR001584">
    <property type="entry name" value="Integrase_cat-core"/>
</dbReference>